<gene>
    <name evidence="1" type="ORF">MENTE1834_LOCUS42547</name>
</gene>
<comment type="caution">
    <text evidence="1">The sequence shown here is derived from an EMBL/GenBank/DDBJ whole genome shotgun (WGS) entry which is preliminary data.</text>
</comment>
<organism evidence="1 2">
    <name type="scientific">Meloidogyne enterolobii</name>
    <name type="common">Root-knot nematode worm</name>
    <name type="synonym">Meloidogyne mayaguensis</name>
    <dbReference type="NCBI Taxonomy" id="390850"/>
    <lineage>
        <taxon>Eukaryota</taxon>
        <taxon>Metazoa</taxon>
        <taxon>Ecdysozoa</taxon>
        <taxon>Nematoda</taxon>
        <taxon>Chromadorea</taxon>
        <taxon>Rhabditida</taxon>
        <taxon>Tylenchina</taxon>
        <taxon>Tylenchomorpha</taxon>
        <taxon>Tylenchoidea</taxon>
        <taxon>Meloidogynidae</taxon>
        <taxon>Meloidogyninae</taxon>
        <taxon>Meloidogyne</taxon>
    </lineage>
</organism>
<proteinExistence type="predicted"/>
<dbReference type="Proteomes" id="UP001497535">
    <property type="component" value="Unassembled WGS sequence"/>
</dbReference>
<evidence type="ECO:0000313" key="1">
    <source>
        <dbReference type="EMBL" id="CAK5102551.1"/>
    </source>
</evidence>
<keyword evidence="2" id="KW-1185">Reference proteome</keyword>
<name>A0ACB1AW68_MELEN</name>
<sequence>MACDQAIFENNYLNEYLLVQHKDQRVTCTLTRSVYVEINNTHKYISKLNELEIQAEERINLAMGKGKNVVVTPDFRNYGGIKIGENKDEHQRGKISSGHVNQIQDDRSKGKGKMIESDDEMEYDIPNINEETESFEHYHHDWENFDKIFMPKETTNEFIGKHLKFIEN</sequence>
<dbReference type="EMBL" id="CAVMJV010000112">
    <property type="protein sequence ID" value="CAK5102551.1"/>
    <property type="molecule type" value="Genomic_DNA"/>
</dbReference>
<protein>
    <submittedName>
        <fullName evidence="1">Uncharacterized protein</fullName>
    </submittedName>
</protein>
<accession>A0ACB1AW68</accession>
<evidence type="ECO:0000313" key="2">
    <source>
        <dbReference type="Proteomes" id="UP001497535"/>
    </source>
</evidence>
<reference evidence="1" key="1">
    <citation type="submission" date="2023-11" db="EMBL/GenBank/DDBJ databases">
        <authorList>
            <person name="Poullet M."/>
        </authorList>
    </citation>
    <scope>NUCLEOTIDE SEQUENCE</scope>
    <source>
        <strain evidence="1">E1834</strain>
    </source>
</reference>